<accession>A0A0G2J5B1</accession>
<proteinExistence type="predicted"/>
<dbReference type="AlphaFoldDB" id="A0A0G2J5B1"/>
<gene>
    <name evidence="2" type="ORF">TE42_02750</name>
</gene>
<dbReference type="EMBL" id="JXQG01000010">
    <property type="protein sequence ID" value="KKZ12827.1"/>
    <property type="molecule type" value="Genomic_DNA"/>
</dbReference>
<name>A0A0G2J5B1_9SYNE</name>
<evidence type="ECO:0000313" key="2">
    <source>
        <dbReference type="EMBL" id="KKZ12827.1"/>
    </source>
</evidence>
<organism evidence="2 3">
    <name type="scientific">Candidatus Synechococcus spongiarum SP3</name>
    <dbReference type="NCBI Taxonomy" id="1604020"/>
    <lineage>
        <taxon>Bacteria</taxon>
        <taxon>Bacillati</taxon>
        <taxon>Cyanobacteriota</taxon>
        <taxon>Cyanophyceae</taxon>
        <taxon>Synechococcales</taxon>
        <taxon>Synechococcaceae</taxon>
        <taxon>Synechococcus</taxon>
    </lineage>
</organism>
<dbReference type="PATRIC" id="fig|1604020.3.peg.2186"/>
<feature type="region of interest" description="Disordered" evidence="1">
    <location>
        <begin position="945"/>
        <end position="983"/>
    </location>
</feature>
<evidence type="ECO:0000313" key="3">
    <source>
        <dbReference type="Proteomes" id="UP000035067"/>
    </source>
</evidence>
<protein>
    <submittedName>
        <fullName evidence="2">Uncharacterized protein</fullName>
    </submittedName>
</protein>
<evidence type="ECO:0000256" key="1">
    <source>
        <dbReference type="SAM" id="MobiDB-lite"/>
    </source>
</evidence>
<reference evidence="2 3" key="1">
    <citation type="submission" date="2015-01" db="EMBL/GenBank/DDBJ databases">
        <title>Lifestyle Evolution in Cyanobacterial Symbionts of Sponges.</title>
        <authorList>
            <person name="Burgsdorf I."/>
            <person name="Slaby B.M."/>
            <person name="Handley K.M."/>
            <person name="Haber M."/>
            <person name="Blom J."/>
            <person name="Marshall C.W."/>
            <person name="Gilbert J.A."/>
            <person name="Hentschel U."/>
            <person name="Steindler L."/>
        </authorList>
    </citation>
    <scope>NUCLEOTIDE SEQUENCE [LARGE SCALE GENOMIC DNA]</scope>
    <source>
        <strain evidence="2">SP3</strain>
    </source>
</reference>
<dbReference type="Proteomes" id="UP000035067">
    <property type="component" value="Unassembled WGS sequence"/>
</dbReference>
<sequence length="983" mass="112097">MPVSFALEGLALSEAYRKRFRDARNQVLQAAEQIQASNYTSLGVTNDLRQLKKKLREWEQATPKNIMPPRLLEQSNLLDLTSSCIRFIYSIELLRLPQSQRTQQQDSIKQRIGLLKHDIWKLDGALREFESLLSSSASQAAANGTLLLKGEAGQGTTHLFCDMGDRAVAVGQPAVVILCGSLSGRHVWSEIAEQLGLGDMGSEEIISAMQAVAEASNAPFLLLLDALNEVADPRAWQEELPRLFAEVAPNPWISVAVSVRSMFLRMVLPHDGLRNVTEVEHPGFDGQELEATERFFDVFSLEQPRIPLLTPEFTNPLFLKLYCESLHGMDLSAPQLGEIHFSQTFKQYLKQKENRIVSHLRMDPALCPVQRAIDAFSKALATVNRETLPYENASRLINACGLGHYQWPNTLFGQLLSEGVLSKDLAWDSEVNEQSQVVQFTYQRFADYQVASILLGPFKSDVDSLQQALSPDQHLRQVILDAPLNWLEALAVLVPERFGIELQDAASWDHNSYIQKSLDMFFVESIKIRKPSATTRRTCDLLAEVRKRNPDLEDTILETRLSVATQPQHRLNAYSLHQALKAMSMPGRDRIWSIPTYDTLDKGGPLDRLIRWASRGRRPDCPHDVVELAAITLAWTFTSPNRILRDCATKALSQLLSTHLSVLPTLIPRFAGVNDPYVIERLAVACYGAVLCGGTSEPQAVINAAAELKQIVFANDQLPNLITRDAVRGIYEWCLRNNWIENEIYTKILPPYSSDLPEEPPTKEQIMQDYDIRSQNNVSFHYTYSQILNSVFKMGDFGIYIIQPSIHCFISYRLDKDLPTERQYFDTVWAQRWIFYRVILLGWNPQYFAEFDNHLNHWHVNDSRTDHKPERFGKKYQWIAFYDLITRISDNFHMKPEYSGEPVSYKGPWQLFSRDIDPTLPPPLRKRNEVGATFPKDPGHWWVPYGPRYHEDDPPAGDDWGTDSRDVPEFEPLVRYQDSDGNR</sequence>
<comment type="caution">
    <text evidence="2">The sequence shown here is derived from an EMBL/GenBank/DDBJ whole genome shotgun (WGS) entry which is preliminary data.</text>
</comment>